<dbReference type="Gene3D" id="3.40.50.10260">
    <property type="entry name" value="YjeF N-terminal domain"/>
    <property type="match status" value="1"/>
</dbReference>
<feature type="binding site" evidence="17">
    <location>
        <position position="446"/>
    </location>
    <ligand>
        <name>AMP</name>
        <dbReference type="ChEBI" id="CHEBI:456215"/>
    </ligand>
</feature>
<feature type="binding site" evidence="17">
    <location>
        <position position="330"/>
    </location>
    <ligand>
        <name>(6S)-NADPHX</name>
        <dbReference type="ChEBI" id="CHEBI:64076"/>
    </ligand>
</feature>
<evidence type="ECO:0000256" key="15">
    <source>
        <dbReference type="ARBA" id="ARBA00048238"/>
    </source>
</evidence>
<dbReference type="InterPro" id="IPR030677">
    <property type="entry name" value="Nnr"/>
</dbReference>
<gene>
    <name evidence="18" type="primary">nnrE</name>
    <name evidence="17" type="synonym">nnrD</name>
    <name evidence="22" type="ORF">ACFOEE_11470</name>
</gene>
<keyword evidence="10 17" id="KW-0520">NAD</keyword>
<dbReference type="RefSeq" id="WP_377124311.1">
    <property type="nucleotide sequence ID" value="NZ_JBHRSD010000017.1"/>
</dbReference>
<evidence type="ECO:0000256" key="1">
    <source>
        <dbReference type="ARBA" id="ARBA00000013"/>
    </source>
</evidence>
<dbReference type="InterPro" id="IPR036652">
    <property type="entry name" value="YjeF_N_dom_sf"/>
</dbReference>
<comment type="function">
    <text evidence="18">Catalyzes the epimerization of the S- and R-forms of NAD(P)HX, a damaged form of NAD(P)H that is a result of enzymatic or heat-dependent hydration. This is a prerequisite for the S-specific NAD(P)H-hydrate dehydratase to allow the repair of both epimers of NAD(P)HX.</text>
</comment>
<dbReference type="PIRSF" id="PIRSF017184">
    <property type="entry name" value="Nnr"/>
    <property type="match status" value="1"/>
</dbReference>
<reference evidence="23" key="1">
    <citation type="journal article" date="2019" name="Int. J. Syst. Evol. Microbiol.">
        <title>The Global Catalogue of Microorganisms (GCM) 10K type strain sequencing project: providing services to taxonomists for standard genome sequencing and annotation.</title>
        <authorList>
            <consortium name="The Broad Institute Genomics Platform"/>
            <consortium name="The Broad Institute Genome Sequencing Center for Infectious Disease"/>
            <person name="Wu L."/>
            <person name="Ma J."/>
        </authorList>
    </citation>
    <scope>NUCLEOTIDE SEQUENCE [LARGE SCALE GENOMIC DNA]</scope>
    <source>
        <strain evidence="23">KCTC 42730</strain>
    </source>
</reference>
<evidence type="ECO:0000259" key="21">
    <source>
        <dbReference type="PROSITE" id="PS51385"/>
    </source>
</evidence>
<evidence type="ECO:0000256" key="6">
    <source>
        <dbReference type="ARBA" id="ARBA00022741"/>
    </source>
</evidence>
<feature type="binding site" evidence="17">
    <location>
        <begin position="418"/>
        <end position="422"/>
    </location>
    <ligand>
        <name>AMP</name>
        <dbReference type="ChEBI" id="CHEBI:456215"/>
    </ligand>
</feature>
<organism evidence="22 23">
    <name type="scientific">Pseudoalteromonas fenneropenaei</name>
    <dbReference type="NCBI Taxonomy" id="1737459"/>
    <lineage>
        <taxon>Bacteria</taxon>
        <taxon>Pseudomonadati</taxon>
        <taxon>Pseudomonadota</taxon>
        <taxon>Gammaproteobacteria</taxon>
        <taxon>Alteromonadales</taxon>
        <taxon>Pseudoalteromonadaceae</taxon>
        <taxon>Pseudoalteromonas</taxon>
    </lineage>
</organism>
<sequence>MKQYSANLPQKAYTAQQVQENEQQAAELSATTLSHLMQRAGAAVCSYILDYCKLHQLEAASCLILVGKGNNAGDGYIVAELLRQQGLSVTVWALFAPQLLTGDAKNAWLAYQQAGGVITENCPESVFDAAIIVDGVFGSGFKGELPANVQDAFALVNGLSVHRVSIDLPSGVNGTSAAVAEGTFCADTTVTFIALKQGMLTGAARGYVGQLLFAGLGVAKSFSKLLKAPSHYSNAENLLQHKPVRAFDSYKHQLGHVLLIGGNLGMAGAIRLAAEACLRSGAGLVSVATHPANQAVVLQGRYELMVHGVADAKALQPLLEKASVVVIGPGLGQDSWAEQLLGACKDLTVPLICDADALNLLAQQPSCCKPAVITPHLGEAKKLLAGFAANNTTLPEALDRFSMAEVLATQLDTICVLKGPGSLVQSPERRNINRSGCAAMASAGMGDVLSGIIAALVAQQVPLFAAVSLAVYIHGLAAEEAAKDGAIGLLASDLFSHIRRILG</sequence>
<dbReference type="NCBIfam" id="TIGR00196">
    <property type="entry name" value="yjeF_cterm"/>
    <property type="match status" value="1"/>
</dbReference>
<dbReference type="PANTHER" id="PTHR12592">
    <property type="entry name" value="ATP-DEPENDENT (S)-NAD(P)H-HYDRATE DEHYDRATASE FAMILY MEMBER"/>
    <property type="match status" value="1"/>
</dbReference>
<evidence type="ECO:0000256" key="3">
    <source>
        <dbReference type="ARBA" id="ARBA00006001"/>
    </source>
</evidence>
<dbReference type="InterPro" id="IPR029056">
    <property type="entry name" value="Ribokinase-like"/>
</dbReference>
<keyword evidence="9 18" id="KW-0630">Potassium</keyword>
<evidence type="ECO:0000256" key="10">
    <source>
        <dbReference type="ARBA" id="ARBA00023027"/>
    </source>
</evidence>
<dbReference type="EMBL" id="JBHRSD010000017">
    <property type="protein sequence ID" value="MFC3033140.1"/>
    <property type="molecule type" value="Genomic_DNA"/>
</dbReference>
<evidence type="ECO:0000256" key="7">
    <source>
        <dbReference type="ARBA" id="ARBA00022840"/>
    </source>
</evidence>
<feature type="domain" description="YjeF N-terminal" evidence="21">
    <location>
        <begin position="18"/>
        <end position="224"/>
    </location>
</feature>
<keyword evidence="23" id="KW-1185">Reference proteome</keyword>
<evidence type="ECO:0000256" key="4">
    <source>
        <dbReference type="ARBA" id="ARBA00009524"/>
    </source>
</evidence>
<feature type="binding site" evidence="17">
    <location>
        <position position="269"/>
    </location>
    <ligand>
        <name>(6S)-NADPHX</name>
        <dbReference type="ChEBI" id="CHEBI:64076"/>
    </ligand>
</feature>
<comment type="catalytic activity">
    <reaction evidence="15 17 19">
        <text>(6S)-NADHX + ADP = AMP + phosphate + NADH + H(+)</text>
        <dbReference type="Rhea" id="RHEA:32223"/>
        <dbReference type="ChEBI" id="CHEBI:15378"/>
        <dbReference type="ChEBI" id="CHEBI:43474"/>
        <dbReference type="ChEBI" id="CHEBI:57945"/>
        <dbReference type="ChEBI" id="CHEBI:64074"/>
        <dbReference type="ChEBI" id="CHEBI:456215"/>
        <dbReference type="ChEBI" id="CHEBI:456216"/>
        <dbReference type="EC" id="4.2.1.136"/>
    </reaction>
</comment>
<keyword evidence="7 17" id="KW-0067">ATP-binding</keyword>
<evidence type="ECO:0000256" key="5">
    <source>
        <dbReference type="ARBA" id="ARBA00022723"/>
    </source>
</evidence>
<dbReference type="HAMAP" id="MF_01966">
    <property type="entry name" value="NADHX_epimerase"/>
    <property type="match status" value="1"/>
</dbReference>
<comment type="function">
    <text evidence="17">Catalyzes the dehydration of the S-form of NAD(P)HX at the expense of ADP, which is converted to AMP. Together with NAD(P)HX epimerase, which catalyzes the epimerization of the S- and R-forms, the enzyme allows the repair of both epimers of NAD(P)HX, a damaged form of NAD(P)H that is a result of enzymatic or heat-dependent hydration.</text>
</comment>
<dbReference type="SUPFAM" id="SSF53613">
    <property type="entry name" value="Ribokinase-like"/>
    <property type="match status" value="1"/>
</dbReference>
<feature type="binding site" evidence="18">
    <location>
        <begin position="138"/>
        <end position="144"/>
    </location>
    <ligand>
        <name>(6S)-NADPHX</name>
        <dbReference type="ChEBI" id="CHEBI:64076"/>
    </ligand>
</feature>
<comment type="similarity">
    <text evidence="3 19">In the N-terminal section; belongs to the NnrE/AIBP family.</text>
</comment>
<comment type="cofactor">
    <cofactor evidence="18 19">
        <name>K(+)</name>
        <dbReference type="ChEBI" id="CHEBI:29103"/>
    </cofactor>
    <text evidence="18 19">Binds 1 potassium ion per subunit.</text>
</comment>
<comment type="caution">
    <text evidence="22">The sequence shown here is derived from an EMBL/GenBank/DDBJ whole genome shotgun (WGS) entry which is preliminary data.</text>
</comment>
<dbReference type="Gene3D" id="3.40.1190.20">
    <property type="match status" value="1"/>
</dbReference>
<evidence type="ECO:0000256" key="8">
    <source>
        <dbReference type="ARBA" id="ARBA00022857"/>
    </source>
</evidence>
<dbReference type="PROSITE" id="PS51385">
    <property type="entry name" value="YJEF_N"/>
    <property type="match status" value="1"/>
</dbReference>
<dbReference type="EC" id="5.1.99.6" evidence="19"/>
<evidence type="ECO:0000256" key="17">
    <source>
        <dbReference type="HAMAP-Rule" id="MF_01965"/>
    </source>
</evidence>
<comment type="similarity">
    <text evidence="17">Belongs to the NnrD/CARKD family.</text>
</comment>
<comment type="catalytic activity">
    <reaction evidence="2 18 19">
        <text>(6R)-NADPHX = (6S)-NADPHX</text>
        <dbReference type="Rhea" id="RHEA:32227"/>
        <dbReference type="ChEBI" id="CHEBI:64076"/>
        <dbReference type="ChEBI" id="CHEBI:64077"/>
        <dbReference type="EC" id="5.1.99.6"/>
    </reaction>
</comment>
<keyword evidence="12 17" id="KW-0456">Lyase</keyword>
<dbReference type="Proteomes" id="UP001595453">
    <property type="component" value="Unassembled WGS sequence"/>
</dbReference>
<evidence type="ECO:0000256" key="16">
    <source>
        <dbReference type="ARBA" id="ARBA00049209"/>
    </source>
</evidence>
<comment type="subunit">
    <text evidence="17">Homotetramer.</text>
</comment>
<dbReference type="SUPFAM" id="SSF64153">
    <property type="entry name" value="YjeF N-terminal domain-like"/>
    <property type="match status" value="1"/>
</dbReference>
<evidence type="ECO:0000256" key="11">
    <source>
        <dbReference type="ARBA" id="ARBA00023235"/>
    </source>
</evidence>
<feature type="binding site" evidence="18">
    <location>
        <position position="71"/>
    </location>
    <ligand>
        <name>K(+)</name>
        <dbReference type="ChEBI" id="CHEBI:29103"/>
    </ligand>
</feature>
<comment type="catalytic activity">
    <reaction evidence="1 18 19">
        <text>(6R)-NADHX = (6S)-NADHX</text>
        <dbReference type="Rhea" id="RHEA:32215"/>
        <dbReference type="ChEBI" id="CHEBI:64074"/>
        <dbReference type="ChEBI" id="CHEBI:64075"/>
        <dbReference type="EC" id="5.1.99.6"/>
    </reaction>
</comment>
<comment type="cofactor">
    <cofactor evidence="17">
        <name>Mg(2+)</name>
        <dbReference type="ChEBI" id="CHEBI:18420"/>
    </cofactor>
</comment>
<keyword evidence="6 17" id="KW-0547">Nucleotide-binding</keyword>
<evidence type="ECO:0000256" key="14">
    <source>
        <dbReference type="ARBA" id="ARBA00025153"/>
    </source>
</evidence>
<evidence type="ECO:0000256" key="19">
    <source>
        <dbReference type="PIRNR" id="PIRNR017184"/>
    </source>
</evidence>
<dbReference type="CDD" id="cd01171">
    <property type="entry name" value="YXKO-related"/>
    <property type="match status" value="1"/>
</dbReference>
<evidence type="ECO:0000313" key="22">
    <source>
        <dbReference type="EMBL" id="MFC3033140.1"/>
    </source>
</evidence>
<accession>A0ABV7CKT8</accession>
<dbReference type="PANTHER" id="PTHR12592:SF0">
    <property type="entry name" value="ATP-DEPENDENT (S)-NAD(P)H-HYDRATE DEHYDRATASE"/>
    <property type="match status" value="1"/>
</dbReference>
<dbReference type="PROSITE" id="PS01049">
    <property type="entry name" value="YJEF_C_1"/>
    <property type="match status" value="1"/>
</dbReference>
<keyword evidence="13" id="KW-0511">Multifunctional enzyme</keyword>
<feature type="binding site" evidence="17">
    <location>
        <position position="447"/>
    </location>
    <ligand>
        <name>(6S)-NADPHX</name>
        <dbReference type="ChEBI" id="CHEBI:64076"/>
    </ligand>
</feature>
<comment type="similarity">
    <text evidence="4 19">In the C-terminal section; belongs to the NnrD/CARKD family.</text>
</comment>
<comment type="catalytic activity">
    <reaction evidence="16 17 19">
        <text>(6S)-NADPHX + ADP = AMP + phosphate + NADPH + H(+)</text>
        <dbReference type="Rhea" id="RHEA:32235"/>
        <dbReference type="ChEBI" id="CHEBI:15378"/>
        <dbReference type="ChEBI" id="CHEBI:43474"/>
        <dbReference type="ChEBI" id="CHEBI:57783"/>
        <dbReference type="ChEBI" id="CHEBI:64076"/>
        <dbReference type="ChEBI" id="CHEBI:456215"/>
        <dbReference type="ChEBI" id="CHEBI:456216"/>
        <dbReference type="EC" id="4.2.1.136"/>
    </reaction>
</comment>
<dbReference type="PROSITE" id="PS01050">
    <property type="entry name" value="YJEF_C_2"/>
    <property type="match status" value="1"/>
</dbReference>
<evidence type="ECO:0000256" key="2">
    <source>
        <dbReference type="ARBA" id="ARBA00000909"/>
    </source>
</evidence>
<feature type="domain" description="YjeF C-terminal" evidence="20">
    <location>
        <begin position="234"/>
        <end position="503"/>
    </location>
</feature>
<proteinExistence type="inferred from homology"/>
<dbReference type="NCBIfam" id="TIGR00197">
    <property type="entry name" value="yjeF_nterm"/>
    <property type="match status" value="1"/>
</dbReference>
<protein>
    <recommendedName>
        <fullName evidence="19">Bifunctional NAD(P)H-hydrate repair enzyme</fullName>
    </recommendedName>
    <alternativeName>
        <fullName evidence="19">Nicotinamide nucleotide repair protein</fullName>
    </alternativeName>
    <domain>
        <recommendedName>
            <fullName evidence="19">ADP-dependent (S)-NAD(P)H-hydrate dehydratase</fullName>
            <ecNumber evidence="19">4.2.1.136</ecNumber>
        </recommendedName>
        <alternativeName>
            <fullName evidence="19">ADP-dependent NAD(P)HX dehydratase</fullName>
        </alternativeName>
    </domain>
    <domain>
        <recommendedName>
            <fullName evidence="19">NAD(P)H-hydrate epimerase</fullName>
            <ecNumber evidence="19">5.1.99.6</ecNumber>
        </recommendedName>
    </domain>
</protein>
<feature type="binding site" evidence="17">
    <location>
        <position position="376"/>
    </location>
    <ligand>
        <name>(6S)-NADPHX</name>
        <dbReference type="ChEBI" id="CHEBI:64076"/>
    </ligand>
</feature>
<dbReference type="InterPro" id="IPR000631">
    <property type="entry name" value="CARKD"/>
</dbReference>
<evidence type="ECO:0000256" key="13">
    <source>
        <dbReference type="ARBA" id="ARBA00023268"/>
    </source>
</evidence>
<keyword evidence="11 18" id="KW-0413">Isomerase</keyword>
<evidence type="ECO:0000256" key="12">
    <source>
        <dbReference type="ARBA" id="ARBA00023239"/>
    </source>
</evidence>
<feature type="binding site" evidence="18">
    <location>
        <position position="170"/>
    </location>
    <ligand>
        <name>K(+)</name>
        <dbReference type="ChEBI" id="CHEBI:29103"/>
    </ligand>
</feature>
<evidence type="ECO:0000313" key="23">
    <source>
        <dbReference type="Proteomes" id="UP001595453"/>
    </source>
</evidence>
<dbReference type="EC" id="4.2.1.136" evidence="19"/>
<name>A0ABV7CKT8_9GAMM</name>
<evidence type="ECO:0000256" key="18">
    <source>
        <dbReference type="HAMAP-Rule" id="MF_01966"/>
    </source>
</evidence>
<feature type="binding site" evidence="18">
    <location>
        <position position="134"/>
    </location>
    <ligand>
        <name>K(+)</name>
        <dbReference type="ChEBI" id="CHEBI:29103"/>
    </ligand>
</feature>
<dbReference type="Pfam" id="PF01256">
    <property type="entry name" value="Carb_kinase"/>
    <property type="match status" value="1"/>
</dbReference>
<keyword evidence="8 17" id="KW-0521">NADP</keyword>
<comment type="function">
    <text evidence="14 19">Bifunctional enzyme that catalyzes the epimerization of the S- and R-forms of NAD(P)HX and the dehydration of the S-form of NAD(P)HX at the expense of ADP, which is converted to AMP. This allows the repair of both epimers of NAD(P)HX, a damaged form of NAD(P)H that is a result of enzymatic or heat-dependent hydration.</text>
</comment>
<feature type="binding site" evidence="18">
    <location>
        <position position="167"/>
    </location>
    <ligand>
        <name>(6S)-NADPHX</name>
        <dbReference type="ChEBI" id="CHEBI:64076"/>
    </ligand>
</feature>
<dbReference type="PROSITE" id="PS51383">
    <property type="entry name" value="YJEF_C_3"/>
    <property type="match status" value="1"/>
</dbReference>
<keyword evidence="5 18" id="KW-0479">Metal-binding</keyword>
<dbReference type="Pfam" id="PF03853">
    <property type="entry name" value="YjeF_N"/>
    <property type="match status" value="1"/>
</dbReference>
<dbReference type="InterPro" id="IPR004443">
    <property type="entry name" value="YjeF_N_dom"/>
</dbReference>
<evidence type="ECO:0000256" key="9">
    <source>
        <dbReference type="ARBA" id="ARBA00022958"/>
    </source>
</evidence>
<comment type="caution">
    <text evidence="18">Lacks conserved residue(s) required for the propagation of feature annotation.</text>
</comment>
<evidence type="ECO:0000259" key="20">
    <source>
        <dbReference type="PROSITE" id="PS51383"/>
    </source>
</evidence>
<dbReference type="InterPro" id="IPR017953">
    <property type="entry name" value="Carbohydrate_kinase_pred_CS"/>
</dbReference>
<dbReference type="HAMAP" id="MF_01965">
    <property type="entry name" value="NADHX_dehydratase"/>
    <property type="match status" value="1"/>
</dbReference>
<comment type="similarity">
    <text evidence="18">Belongs to the NnrE/AIBP family.</text>
</comment>